<evidence type="ECO:0000256" key="5">
    <source>
        <dbReference type="ARBA" id="ARBA00022692"/>
    </source>
</evidence>
<feature type="transmembrane region" description="Helical" evidence="8">
    <location>
        <begin position="29"/>
        <end position="62"/>
    </location>
</feature>
<evidence type="ECO:0000256" key="7">
    <source>
        <dbReference type="ARBA" id="ARBA00023136"/>
    </source>
</evidence>
<evidence type="ECO:0000256" key="8">
    <source>
        <dbReference type="SAM" id="Phobius"/>
    </source>
</evidence>
<evidence type="ECO:0000256" key="4">
    <source>
        <dbReference type="ARBA" id="ARBA00022679"/>
    </source>
</evidence>
<comment type="caution">
    <text evidence="9">The sequence shown here is derived from an EMBL/GenBank/DDBJ whole genome shotgun (WGS) entry which is preliminary data.</text>
</comment>
<evidence type="ECO:0000256" key="3">
    <source>
        <dbReference type="ARBA" id="ARBA00022676"/>
    </source>
</evidence>
<dbReference type="EMBL" id="BARW01042447">
    <property type="protein sequence ID" value="GAJ22381.1"/>
    <property type="molecule type" value="Genomic_DNA"/>
</dbReference>
<dbReference type="GO" id="GO:0008610">
    <property type="term" value="P:lipid biosynthetic process"/>
    <property type="evidence" value="ECO:0007669"/>
    <property type="project" value="UniProtKB-ARBA"/>
</dbReference>
<organism evidence="9">
    <name type="scientific">marine sediment metagenome</name>
    <dbReference type="NCBI Taxonomy" id="412755"/>
    <lineage>
        <taxon>unclassified sequences</taxon>
        <taxon>metagenomes</taxon>
        <taxon>ecological metagenomes</taxon>
    </lineage>
</organism>
<name>X1VVX1_9ZZZZ</name>
<evidence type="ECO:0000313" key="9">
    <source>
        <dbReference type="EMBL" id="GAJ22381.1"/>
    </source>
</evidence>
<dbReference type="GO" id="GO:0005886">
    <property type="term" value="C:plasma membrane"/>
    <property type="evidence" value="ECO:0007669"/>
    <property type="project" value="UniProtKB-SubCell"/>
</dbReference>
<evidence type="ECO:0000256" key="1">
    <source>
        <dbReference type="ARBA" id="ARBA00004651"/>
    </source>
</evidence>
<dbReference type="PANTHER" id="PTHR33908">
    <property type="entry name" value="MANNOSYLTRANSFERASE YKCB-RELATED"/>
    <property type="match status" value="1"/>
</dbReference>
<gene>
    <name evidence="9" type="ORF">S12H4_62897</name>
</gene>
<dbReference type="InterPro" id="IPR050297">
    <property type="entry name" value="LipidA_mod_glycosyltrf_83"/>
</dbReference>
<dbReference type="GO" id="GO:0016763">
    <property type="term" value="F:pentosyltransferase activity"/>
    <property type="evidence" value="ECO:0007669"/>
    <property type="project" value="TreeGrafter"/>
</dbReference>
<accession>X1VVX1</accession>
<keyword evidence="5 8" id="KW-0812">Transmembrane</keyword>
<evidence type="ECO:0000256" key="2">
    <source>
        <dbReference type="ARBA" id="ARBA00022475"/>
    </source>
</evidence>
<dbReference type="GO" id="GO:0010041">
    <property type="term" value="P:response to iron(III) ion"/>
    <property type="evidence" value="ECO:0007669"/>
    <property type="project" value="TreeGrafter"/>
</dbReference>
<protein>
    <submittedName>
        <fullName evidence="9">Uncharacterized protein</fullName>
    </submittedName>
</protein>
<keyword evidence="6 8" id="KW-1133">Transmembrane helix</keyword>
<proteinExistence type="predicted"/>
<keyword evidence="2" id="KW-1003">Cell membrane</keyword>
<evidence type="ECO:0000256" key="6">
    <source>
        <dbReference type="ARBA" id="ARBA00022989"/>
    </source>
</evidence>
<reference evidence="9" key="1">
    <citation type="journal article" date="2014" name="Front. Microbiol.">
        <title>High frequency of phylogenetically diverse reductive dehalogenase-homologous genes in deep subseafloor sedimentary metagenomes.</title>
        <authorList>
            <person name="Kawai M."/>
            <person name="Futagami T."/>
            <person name="Toyoda A."/>
            <person name="Takaki Y."/>
            <person name="Nishi S."/>
            <person name="Hori S."/>
            <person name="Arai W."/>
            <person name="Tsubouchi T."/>
            <person name="Morono Y."/>
            <person name="Uchiyama I."/>
            <person name="Ito T."/>
            <person name="Fujiyama A."/>
            <person name="Inagaki F."/>
            <person name="Takami H."/>
        </authorList>
    </citation>
    <scope>NUCLEOTIDE SEQUENCE</scope>
    <source>
        <strain evidence="9">Expedition CK06-06</strain>
    </source>
</reference>
<comment type="subcellular location">
    <subcellularLocation>
        <location evidence="1">Cell membrane</location>
        <topology evidence="1">Multi-pass membrane protein</topology>
    </subcellularLocation>
</comment>
<keyword evidence="4" id="KW-0808">Transferase</keyword>
<keyword evidence="7 8" id="KW-0472">Membrane</keyword>
<feature type="non-terminal residue" evidence="9">
    <location>
        <position position="63"/>
    </location>
</feature>
<dbReference type="AlphaFoldDB" id="X1VVX1"/>
<dbReference type="PANTHER" id="PTHR33908:SF3">
    <property type="entry name" value="UNDECAPRENYL PHOSPHATE-ALPHA-4-AMINO-4-DEOXY-L-ARABINOSE ARABINOSYL TRANSFERASE"/>
    <property type="match status" value="1"/>
</dbReference>
<sequence>MAREMIQEGNWIVPHVNGHPDYEKPILWIWILAVFCLPFGVNEFTITFPCALAALGTVYVVYA</sequence>
<keyword evidence="3" id="KW-0328">Glycosyltransferase</keyword>